<proteinExistence type="predicted"/>
<feature type="region of interest" description="Disordered" evidence="1">
    <location>
        <begin position="174"/>
        <end position="213"/>
    </location>
</feature>
<evidence type="ECO:0000313" key="2">
    <source>
        <dbReference type="EMBL" id="KAL3795000.1"/>
    </source>
</evidence>
<dbReference type="AlphaFoldDB" id="A0ABD3QA00"/>
<evidence type="ECO:0000256" key="1">
    <source>
        <dbReference type="SAM" id="MobiDB-lite"/>
    </source>
</evidence>
<sequence>MSIPTTHYPPATVESASRSSATTISARATFPFKPASTLIALQKLQADVENRSYLDACHYVTPPCSRPRPDMTESTLQQNDIFFIEIDEDSTDETSNGQSKVQSNDSGPSAPDNIRRTTVAIAGGTILSVGLVCIPLPIIPGSLIAYGGLMILATEFDSAKKAMDTVNKSIEKWRADGKDKETNAAGDEGGGNPKSLSNEADKSKEDVGGANGRSAKNEKMIHYLGKVFMLNSDYSDSYERKDAVESKHYASGQTLAPVSPTCHSQLFGCDSLSFHNDHDDENDKTHVTHARFQRLGSDESVPLNALDQRNELSHGNDDDSFWVTFGCSPFLNE</sequence>
<reference evidence="2 3" key="1">
    <citation type="submission" date="2024-10" db="EMBL/GenBank/DDBJ databases">
        <title>Updated reference genomes for cyclostephanoid diatoms.</title>
        <authorList>
            <person name="Roberts W.R."/>
            <person name="Alverson A.J."/>
        </authorList>
    </citation>
    <scope>NUCLEOTIDE SEQUENCE [LARGE SCALE GENOMIC DNA]</scope>
    <source>
        <strain evidence="2 3">AJA276-08</strain>
    </source>
</reference>
<gene>
    <name evidence="2" type="ORF">ACHAW5_002169</name>
</gene>
<organism evidence="2 3">
    <name type="scientific">Stephanodiscus triporus</name>
    <dbReference type="NCBI Taxonomy" id="2934178"/>
    <lineage>
        <taxon>Eukaryota</taxon>
        <taxon>Sar</taxon>
        <taxon>Stramenopiles</taxon>
        <taxon>Ochrophyta</taxon>
        <taxon>Bacillariophyta</taxon>
        <taxon>Coscinodiscophyceae</taxon>
        <taxon>Thalassiosirophycidae</taxon>
        <taxon>Stephanodiscales</taxon>
        <taxon>Stephanodiscaceae</taxon>
        <taxon>Stephanodiscus</taxon>
    </lineage>
</organism>
<dbReference type="Pfam" id="PF09656">
    <property type="entry name" value="PGPGW"/>
    <property type="match status" value="1"/>
</dbReference>
<comment type="caution">
    <text evidence="2">The sequence shown here is derived from an EMBL/GenBank/DDBJ whole genome shotgun (WGS) entry which is preliminary data.</text>
</comment>
<feature type="compositionally biased region" description="Polar residues" evidence="1">
    <location>
        <begin position="93"/>
        <end position="107"/>
    </location>
</feature>
<evidence type="ECO:0000313" key="3">
    <source>
        <dbReference type="Proteomes" id="UP001530315"/>
    </source>
</evidence>
<protein>
    <submittedName>
        <fullName evidence="2">Uncharacterized protein</fullName>
    </submittedName>
</protein>
<dbReference type="Proteomes" id="UP001530315">
    <property type="component" value="Unassembled WGS sequence"/>
</dbReference>
<keyword evidence="3" id="KW-1185">Reference proteome</keyword>
<accession>A0ABD3QA00</accession>
<feature type="region of interest" description="Disordered" evidence="1">
    <location>
        <begin position="91"/>
        <end position="114"/>
    </location>
</feature>
<feature type="region of interest" description="Disordered" evidence="1">
    <location>
        <begin position="1"/>
        <end position="20"/>
    </location>
</feature>
<dbReference type="EMBL" id="JALLAZ020000447">
    <property type="protein sequence ID" value="KAL3795000.1"/>
    <property type="molecule type" value="Genomic_DNA"/>
</dbReference>
<name>A0ABD3QA00_9STRA</name>
<dbReference type="InterPro" id="IPR019099">
    <property type="entry name" value="Uncharacterised_PGPGW_TM"/>
</dbReference>